<dbReference type="Pfam" id="PF16334">
    <property type="entry name" value="DUF4964"/>
    <property type="match status" value="1"/>
</dbReference>
<dbReference type="InterPro" id="IPR052743">
    <property type="entry name" value="Glutaminase_GtaA"/>
</dbReference>
<dbReference type="SUPFAM" id="SSF49785">
    <property type="entry name" value="Galactose-binding domain-like"/>
    <property type="match status" value="1"/>
</dbReference>
<dbReference type="GO" id="GO:0005975">
    <property type="term" value="P:carbohydrate metabolic process"/>
    <property type="evidence" value="ECO:0007669"/>
    <property type="project" value="InterPro"/>
</dbReference>
<dbReference type="AlphaFoldDB" id="A0A223NZ81"/>
<dbReference type="Pfam" id="PF16335">
    <property type="entry name" value="GtaA_6_Hairpin"/>
    <property type="match status" value="1"/>
</dbReference>
<gene>
    <name evidence="4" type="ORF">MuYL_3314</name>
</gene>
<protein>
    <submittedName>
        <fullName evidence="4">Glutaminase</fullName>
    </submittedName>
</protein>
<accession>A0A223NZ81</accession>
<keyword evidence="5" id="KW-1185">Reference proteome</keyword>
<dbReference type="Proteomes" id="UP000215002">
    <property type="component" value="Chromosome"/>
</dbReference>
<feature type="domain" description="DUF4964" evidence="1">
    <location>
        <begin position="51"/>
        <end position="113"/>
    </location>
</feature>
<feature type="domain" description="Glutaminase A central" evidence="2">
    <location>
        <begin position="502"/>
        <end position="839"/>
    </location>
</feature>
<dbReference type="InterPro" id="IPR012341">
    <property type="entry name" value="6hp_glycosidase-like_sf"/>
</dbReference>
<dbReference type="InterPro" id="IPR032514">
    <property type="entry name" value="GtaA_central"/>
</dbReference>
<dbReference type="PANTHER" id="PTHR31987">
    <property type="entry name" value="GLUTAMINASE A-RELATED"/>
    <property type="match status" value="1"/>
</dbReference>
<evidence type="ECO:0000313" key="4">
    <source>
        <dbReference type="EMBL" id="ASU35199.1"/>
    </source>
</evidence>
<sequence>MAAHTLYLWTAGCEFFIFPVKHYLHIMKKKLTTALLLLASACNLVNGQVKKAPAYPLITHNTYFSIWSMTDSLNAHPTRHWTGKDQSLIGMIKVDNTTYRFLGKDMPAFTTVLPASDEMTYKCQYTETEPAKDWQEVKFDDAKWKTGTAPFSDDKKQAKTLWAGKDIWVRRTFTLNDLNIDRLFLKLYHDDNIEVYLNGEKIFNTVGWTSDFKMIPLKDKFKEKLLKGKNVLAIHCANTAGGAWLDVGLANEPKAKSTGVLLAKQKDVTVNATQTIYDFECVGVDLKVTFTSPLLMNDLNIFARPVSYVSYKVKSNDGKNHKVKVYFGASTGIAVNTPAQEVTTQKYLTQSLSILKAGTVAQPVLQKKGDDLRIDWGYMYVAAPAAENAVQYVTPQSDAVNSFTGQVINTSSKVTKGRGLVLNTVLDFGNIGGTAKDKFVELGYDDLYSVQYFKQNLKPWWKTAGATIEKELTTAATDYAAVMQKCDAFNRSMYNAALKAGGKNYADLCVLGYRQSIAAHQLLKSPQGTTLFLSKENFSNGSINTVDVTYPSAPLYLIYNPVLLEGMLNGIFFYCDSKAWGRDFAAHDLGTYPLANGQTYGENMPVEESGNMIILTAAIVKAEGNASYAKKHWKTLSTWANYLSENGFDPGNQLCTDDFAGHLARNANLSVKAIVALGAYADMADKLGQKAVAQKYKAIAVDMANRWQKLADAGDHYSLVFEKKDTWSQKYNLIWDKVLGLHLFPAQVYKKEINYYLTKQNEFGLPLDSRKTYTKSDWIIWTASLADNPKDFKALVDPVYKFATETTSRVPLSDWHETKDGKMVGFQARSVVGGYFMKLLETQWVK</sequence>
<organism evidence="4 5">
    <name type="scientific">Mucilaginibacter xinganensis</name>
    <dbReference type="NCBI Taxonomy" id="1234841"/>
    <lineage>
        <taxon>Bacteria</taxon>
        <taxon>Pseudomonadati</taxon>
        <taxon>Bacteroidota</taxon>
        <taxon>Sphingobacteriia</taxon>
        <taxon>Sphingobacteriales</taxon>
        <taxon>Sphingobacteriaceae</taxon>
        <taxon>Mucilaginibacter</taxon>
    </lineage>
</organism>
<dbReference type="Gene3D" id="1.50.10.10">
    <property type="match status" value="1"/>
</dbReference>
<dbReference type="Pfam" id="PF17168">
    <property type="entry name" value="DUF5127"/>
    <property type="match status" value="1"/>
</dbReference>
<feature type="domain" description="Glutaminase A N-terminal" evidence="3">
    <location>
        <begin position="273"/>
        <end position="494"/>
    </location>
</feature>
<dbReference type="InterPro" id="IPR008928">
    <property type="entry name" value="6-hairpin_glycosidase_sf"/>
</dbReference>
<dbReference type="SUPFAM" id="SSF48208">
    <property type="entry name" value="Six-hairpin glycosidases"/>
    <property type="match status" value="1"/>
</dbReference>
<name>A0A223NZ81_9SPHI</name>
<reference evidence="4 5" key="1">
    <citation type="submission" date="2017-08" db="EMBL/GenBank/DDBJ databases">
        <title>Complete genome sequence of Mucilaginibacter sp. strain BJC16-A31.</title>
        <authorList>
            <consortium name="Henan University of Science and Technology"/>
            <person name="You X."/>
        </authorList>
    </citation>
    <scope>NUCLEOTIDE SEQUENCE [LARGE SCALE GENOMIC DNA]</scope>
    <source>
        <strain evidence="4 5">BJC16-A31</strain>
    </source>
</reference>
<dbReference type="InterPro" id="IPR033433">
    <property type="entry name" value="GtaA_N"/>
</dbReference>
<evidence type="ECO:0000313" key="5">
    <source>
        <dbReference type="Proteomes" id="UP000215002"/>
    </source>
</evidence>
<dbReference type="KEGG" id="muc:MuYL_3314"/>
<evidence type="ECO:0000259" key="2">
    <source>
        <dbReference type="Pfam" id="PF16335"/>
    </source>
</evidence>
<evidence type="ECO:0000259" key="3">
    <source>
        <dbReference type="Pfam" id="PF17168"/>
    </source>
</evidence>
<dbReference type="InterPro" id="IPR032515">
    <property type="entry name" value="DUF4964"/>
</dbReference>
<dbReference type="InterPro" id="IPR008979">
    <property type="entry name" value="Galactose-bd-like_sf"/>
</dbReference>
<evidence type="ECO:0000259" key="1">
    <source>
        <dbReference type="Pfam" id="PF16334"/>
    </source>
</evidence>
<dbReference type="Gene3D" id="2.60.120.260">
    <property type="entry name" value="Galactose-binding domain-like"/>
    <property type="match status" value="1"/>
</dbReference>
<dbReference type="PANTHER" id="PTHR31987:SF1">
    <property type="entry name" value="GLUTAMINASE A"/>
    <property type="match status" value="1"/>
</dbReference>
<dbReference type="EMBL" id="CP022743">
    <property type="protein sequence ID" value="ASU35199.1"/>
    <property type="molecule type" value="Genomic_DNA"/>
</dbReference>
<proteinExistence type="predicted"/>